<dbReference type="EMBL" id="WUTT01000001">
    <property type="protein sequence ID" value="NAW34937.1"/>
    <property type="molecule type" value="Genomic_DNA"/>
</dbReference>
<protein>
    <recommendedName>
        <fullName evidence="12 13">UvrABC system protein B</fullName>
        <shortName evidence="13">Protein UvrB</shortName>
    </recommendedName>
    <alternativeName>
        <fullName evidence="13">Excinuclease ABC subunit B</fullName>
    </alternativeName>
</protein>
<dbReference type="SUPFAM" id="SSF52540">
    <property type="entry name" value="P-loop containing nucleoside triphosphate hydrolases"/>
    <property type="match status" value="2"/>
</dbReference>
<dbReference type="HAMAP" id="MF_00204">
    <property type="entry name" value="UvrB"/>
    <property type="match status" value="1"/>
</dbReference>
<keyword evidence="7 13" id="KW-0067">ATP-binding</keyword>
<feature type="short sequence motif" description="Beta-hairpin" evidence="13">
    <location>
        <begin position="92"/>
        <end position="115"/>
    </location>
</feature>
<feature type="binding site" evidence="13">
    <location>
        <begin position="39"/>
        <end position="46"/>
    </location>
    <ligand>
        <name>ATP</name>
        <dbReference type="ChEBI" id="CHEBI:30616"/>
    </ligand>
</feature>
<dbReference type="InterPro" id="IPR041471">
    <property type="entry name" value="UvrB_inter"/>
</dbReference>
<feature type="domain" description="Helicase ATP-binding" evidence="17">
    <location>
        <begin position="26"/>
        <end position="183"/>
    </location>
</feature>
<keyword evidence="10 13" id="KW-0742">SOS response</keyword>
<dbReference type="PANTHER" id="PTHR24029:SF0">
    <property type="entry name" value="UVRABC SYSTEM PROTEIN B"/>
    <property type="match status" value="1"/>
</dbReference>
<keyword evidence="4 13" id="KW-0547">Nucleotide-binding</keyword>
<dbReference type="InterPro" id="IPR001650">
    <property type="entry name" value="Helicase_C-like"/>
</dbReference>
<reference evidence="19 20" key="1">
    <citation type="submission" date="2019-12" db="EMBL/GenBank/DDBJ databases">
        <title>Draft genome sequencing of Halomonas alimentaria DSM 15356.</title>
        <authorList>
            <person name="Pandiyan K."/>
            <person name="Kushwaha P."/>
            <person name="Gowdham M."/>
            <person name="Chakdar H."/>
            <person name="Singh A."/>
            <person name="Kumar M."/>
            <person name="Saxena A.K."/>
        </authorList>
    </citation>
    <scope>NUCLEOTIDE SEQUENCE [LARGE SCALE GENOMIC DNA]</scope>
    <source>
        <strain evidence="19 20">DSM 15356</strain>
    </source>
</reference>
<dbReference type="OrthoDB" id="9806651at2"/>
<evidence type="ECO:0000256" key="11">
    <source>
        <dbReference type="ARBA" id="ARBA00026033"/>
    </source>
</evidence>
<dbReference type="GO" id="GO:0016887">
    <property type="term" value="F:ATP hydrolysis activity"/>
    <property type="evidence" value="ECO:0007669"/>
    <property type="project" value="InterPro"/>
</dbReference>
<dbReference type="GO" id="GO:0003677">
    <property type="term" value="F:DNA binding"/>
    <property type="evidence" value="ECO:0007669"/>
    <property type="project" value="UniProtKB-UniRule"/>
</dbReference>
<evidence type="ECO:0000256" key="6">
    <source>
        <dbReference type="ARBA" id="ARBA00022769"/>
    </source>
</evidence>
<evidence type="ECO:0000256" key="13">
    <source>
        <dbReference type="HAMAP-Rule" id="MF_00204"/>
    </source>
</evidence>
<dbReference type="SMART" id="SM00490">
    <property type="entry name" value="HELICc"/>
    <property type="match status" value="1"/>
</dbReference>
<comment type="similarity">
    <text evidence="2 13 14">Belongs to the UvrB family.</text>
</comment>
<dbReference type="Gene3D" id="4.10.860.10">
    <property type="entry name" value="UVR domain"/>
    <property type="match status" value="1"/>
</dbReference>
<dbReference type="Gene3D" id="6.10.140.240">
    <property type="match status" value="1"/>
</dbReference>
<gene>
    <name evidence="13 19" type="primary">uvrB</name>
    <name evidence="19" type="ORF">GRB96_10980</name>
</gene>
<dbReference type="GO" id="GO:0009432">
    <property type="term" value="P:SOS response"/>
    <property type="evidence" value="ECO:0007669"/>
    <property type="project" value="UniProtKB-UniRule"/>
</dbReference>
<name>A0A7X5AQZ2_9GAMM</name>
<dbReference type="Pfam" id="PF00271">
    <property type="entry name" value="Helicase_C"/>
    <property type="match status" value="1"/>
</dbReference>
<evidence type="ECO:0000256" key="15">
    <source>
        <dbReference type="SAM" id="MobiDB-lite"/>
    </source>
</evidence>
<keyword evidence="20" id="KW-1185">Reference proteome</keyword>
<comment type="subunit">
    <text evidence="11 13 14">Forms a heterotetramer with UvrA during the search for lesions. Interacts with UvrC in an incision complex.</text>
</comment>
<dbReference type="InterPro" id="IPR014001">
    <property type="entry name" value="Helicase_ATP-bd"/>
</dbReference>
<comment type="subcellular location">
    <subcellularLocation>
        <location evidence="1 13 14">Cytoplasm</location>
    </subcellularLocation>
</comment>
<evidence type="ECO:0000256" key="8">
    <source>
        <dbReference type="ARBA" id="ARBA00022881"/>
    </source>
</evidence>
<proteinExistence type="inferred from homology"/>
<dbReference type="PROSITE" id="PS51192">
    <property type="entry name" value="HELICASE_ATP_BIND_1"/>
    <property type="match status" value="1"/>
</dbReference>
<keyword evidence="5 13" id="KW-0227">DNA damage</keyword>
<dbReference type="InterPro" id="IPR004807">
    <property type="entry name" value="UvrB"/>
</dbReference>
<feature type="domain" description="Helicase C-terminal" evidence="18">
    <location>
        <begin position="430"/>
        <end position="583"/>
    </location>
</feature>
<dbReference type="RefSeq" id="WP_161432177.1">
    <property type="nucleotide sequence ID" value="NZ_WUTT01000001.1"/>
</dbReference>
<dbReference type="Gene3D" id="3.40.50.300">
    <property type="entry name" value="P-loop containing nucleotide triphosphate hydrolases"/>
    <property type="match status" value="3"/>
</dbReference>
<dbReference type="PANTHER" id="PTHR24029">
    <property type="entry name" value="UVRABC SYSTEM PROTEIN B"/>
    <property type="match status" value="1"/>
</dbReference>
<evidence type="ECO:0000256" key="12">
    <source>
        <dbReference type="ARBA" id="ARBA00029504"/>
    </source>
</evidence>
<dbReference type="GO" id="GO:0005737">
    <property type="term" value="C:cytoplasm"/>
    <property type="evidence" value="ECO:0007669"/>
    <property type="project" value="UniProtKB-SubCell"/>
</dbReference>
<dbReference type="CDD" id="cd18790">
    <property type="entry name" value="SF2_C_UvrB"/>
    <property type="match status" value="1"/>
</dbReference>
<sequence length="673" mass="76400">MSKPFRLASKFQPAGDQPSAIAGLVSGLEAGLAHQTLLGVTGSGKTFTMANVVERLQRPTIVMAPNKTLAAQLYGEFKAFFPDNAVEYFVSYYDYYQPEAYVPSSDTFIEKDASINDHIEQMRLSATKALLERRDALIVVSVSAIYGLGDPDQYLKMRLHFTRGELIDQRKLLRRLAELQYTRNDMDFKRGTYRVRGDVIDIFPADAEDEAVRVELFDDEIDSIRLFDPLTGEVRGEVPRMTIYPKSHYVTPRETILGAIDQIKAELVERLEWLRKHERLVEAQRLEQRTLYDIEMMLELGYCNGIENYSRYLSGRNPGEPPPTFFDYLPDDSLLFIDESHVSVPQVGGMYKGDRSRKETLVEYGFRLPSALDNRPMKFEEWEAICPQTIFVSATPGPYEAEHAGRVVEQVVRPTGLLDPELEVRPATTQVDDLLSEIHLRAGASERVLVTTLTKRMAEDLTEYLDEHGVRVRYLHSDIDTVERVEIIRDLRLGKFDVLVGINLLREGLDIPEVSLVAILDADKEGFLRNERSLIQTMGRAARNAHGKAILYADRVTDSMRRAMDETERRRAKQIAFNEEHGITPTTVTRSVADILEAAQTPGKKGKGRRGERKVAEPAGVYDPADLPPQELVRELTRVEDAMLEAAQNLEFEEAARLRDRLHELRERQLALG</sequence>
<dbReference type="InterPro" id="IPR024759">
    <property type="entry name" value="UvrB_YAD/RRR_dom"/>
</dbReference>
<dbReference type="SUPFAM" id="SSF46600">
    <property type="entry name" value="C-terminal UvrC-binding domain of UvrB"/>
    <property type="match status" value="1"/>
</dbReference>
<dbReference type="InterPro" id="IPR001943">
    <property type="entry name" value="UVR_dom"/>
</dbReference>
<evidence type="ECO:0000256" key="9">
    <source>
        <dbReference type="ARBA" id="ARBA00023204"/>
    </source>
</evidence>
<evidence type="ECO:0000256" key="14">
    <source>
        <dbReference type="RuleBase" id="RU003587"/>
    </source>
</evidence>
<evidence type="ECO:0000256" key="4">
    <source>
        <dbReference type="ARBA" id="ARBA00022741"/>
    </source>
</evidence>
<evidence type="ECO:0000259" key="16">
    <source>
        <dbReference type="PROSITE" id="PS50151"/>
    </source>
</evidence>
<accession>A0A7X5AQZ2</accession>
<dbReference type="NCBIfam" id="NF003673">
    <property type="entry name" value="PRK05298.1"/>
    <property type="match status" value="1"/>
</dbReference>
<feature type="region of interest" description="Disordered" evidence="15">
    <location>
        <begin position="600"/>
        <end position="628"/>
    </location>
</feature>
<evidence type="ECO:0000256" key="5">
    <source>
        <dbReference type="ARBA" id="ARBA00022763"/>
    </source>
</evidence>
<evidence type="ECO:0000259" key="17">
    <source>
        <dbReference type="PROSITE" id="PS51192"/>
    </source>
</evidence>
<dbReference type="PROSITE" id="PS50151">
    <property type="entry name" value="UVR"/>
    <property type="match status" value="1"/>
</dbReference>
<dbReference type="GO" id="GO:0009380">
    <property type="term" value="C:excinuclease repair complex"/>
    <property type="evidence" value="ECO:0007669"/>
    <property type="project" value="InterPro"/>
</dbReference>
<dbReference type="InterPro" id="IPR027417">
    <property type="entry name" value="P-loop_NTPase"/>
</dbReference>
<comment type="domain">
    <text evidence="13">The beta-hairpin motif is involved in DNA binding.</text>
</comment>
<keyword evidence="8 13" id="KW-0267">Excision nuclease</keyword>
<dbReference type="CDD" id="cd17916">
    <property type="entry name" value="DEXHc_UvrB"/>
    <property type="match status" value="1"/>
</dbReference>
<dbReference type="Pfam" id="PF04851">
    <property type="entry name" value="ResIII"/>
    <property type="match status" value="1"/>
</dbReference>
<dbReference type="NCBIfam" id="TIGR00631">
    <property type="entry name" value="uvrb"/>
    <property type="match status" value="1"/>
</dbReference>
<dbReference type="SMART" id="SM00487">
    <property type="entry name" value="DEXDc"/>
    <property type="match status" value="1"/>
</dbReference>
<evidence type="ECO:0000256" key="10">
    <source>
        <dbReference type="ARBA" id="ARBA00023236"/>
    </source>
</evidence>
<dbReference type="PROSITE" id="PS51194">
    <property type="entry name" value="HELICASE_CTER"/>
    <property type="match status" value="1"/>
</dbReference>
<evidence type="ECO:0000313" key="19">
    <source>
        <dbReference type="EMBL" id="NAW34937.1"/>
    </source>
</evidence>
<evidence type="ECO:0000256" key="7">
    <source>
        <dbReference type="ARBA" id="ARBA00022840"/>
    </source>
</evidence>
<evidence type="ECO:0000256" key="3">
    <source>
        <dbReference type="ARBA" id="ARBA00022490"/>
    </source>
</evidence>
<comment type="caution">
    <text evidence="19">The sequence shown here is derived from an EMBL/GenBank/DDBJ whole genome shotgun (WGS) entry which is preliminary data.</text>
</comment>
<organism evidence="19 20">
    <name type="scientific">Halomonas alimentaria</name>
    <dbReference type="NCBI Taxonomy" id="147248"/>
    <lineage>
        <taxon>Bacteria</taxon>
        <taxon>Pseudomonadati</taxon>
        <taxon>Pseudomonadota</taxon>
        <taxon>Gammaproteobacteria</taxon>
        <taxon>Oceanospirillales</taxon>
        <taxon>Halomonadaceae</taxon>
        <taxon>Halomonas</taxon>
    </lineage>
</organism>
<dbReference type="FunFam" id="3.40.50.300:FF:000477">
    <property type="entry name" value="UvrABC system protein B"/>
    <property type="match status" value="1"/>
</dbReference>
<dbReference type="GO" id="GO:0005524">
    <property type="term" value="F:ATP binding"/>
    <property type="evidence" value="ECO:0007669"/>
    <property type="project" value="UniProtKB-UniRule"/>
</dbReference>
<dbReference type="GO" id="GO:0009381">
    <property type="term" value="F:excinuclease ABC activity"/>
    <property type="evidence" value="ECO:0007669"/>
    <property type="project" value="UniProtKB-UniRule"/>
</dbReference>
<dbReference type="Pfam" id="PF12344">
    <property type="entry name" value="UvrB"/>
    <property type="match status" value="1"/>
</dbReference>
<evidence type="ECO:0000256" key="2">
    <source>
        <dbReference type="ARBA" id="ARBA00008533"/>
    </source>
</evidence>
<keyword evidence="6 13" id="KW-0228">DNA excision</keyword>
<dbReference type="Pfam" id="PF17757">
    <property type="entry name" value="UvrB_inter"/>
    <property type="match status" value="1"/>
</dbReference>
<comment type="function">
    <text evidence="13">The UvrABC repair system catalyzes the recognition and processing of DNA lesions. A damage recognition complex composed of 2 UvrA and 2 UvrB subunits scans DNA for abnormalities. Upon binding of the UvrA(2)B(2) complex to a putative damaged site, the DNA wraps around one UvrB monomer. DNA wrap is dependent on ATP binding by UvrB and probably causes local melting of the DNA helix, facilitating insertion of UvrB beta-hairpin between the DNA strands. Then UvrB probes one DNA strand for the presence of a lesion. If a lesion is found the UvrA subunits dissociate and the UvrB-DNA preincision complex is formed. This complex is subsequently bound by UvrC and the second UvrB is released. If no lesion is found, the DNA wraps around the other UvrB subunit that will check the other stand for damage.</text>
</comment>
<dbReference type="InterPro" id="IPR006935">
    <property type="entry name" value="Helicase/UvrB_N"/>
</dbReference>
<dbReference type="Pfam" id="PF02151">
    <property type="entry name" value="UVR"/>
    <property type="match status" value="1"/>
</dbReference>
<dbReference type="GO" id="GO:0006289">
    <property type="term" value="P:nucleotide-excision repair"/>
    <property type="evidence" value="ECO:0007669"/>
    <property type="project" value="UniProtKB-UniRule"/>
</dbReference>
<dbReference type="Proteomes" id="UP000487929">
    <property type="component" value="Unassembled WGS sequence"/>
</dbReference>
<keyword evidence="3 13" id="KW-0963">Cytoplasm</keyword>
<dbReference type="InterPro" id="IPR036876">
    <property type="entry name" value="UVR_dom_sf"/>
</dbReference>
<dbReference type="AlphaFoldDB" id="A0A7X5AQZ2"/>
<feature type="domain" description="UVR" evidence="16">
    <location>
        <begin position="633"/>
        <end position="668"/>
    </location>
</feature>
<keyword evidence="9 13" id="KW-0234">DNA repair</keyword>
<evidence type="ECO:0000313" key="20">
    <source>
        <dbReference type="Proteomes" id="UP000487929"/>
    </source>
</evidence>
<evidence type="ECO:0000256" key="1">
    <source>
        <dbReference type="ARBA" id="ARBA00004496"/>
    </source>
</evidence>
<evidence type="ECO:0000259" key="18">
    <source>
        <dbReference type="PROSITE" id="PS51194"/>
    </source>
</evidence>